<keyword evidence="2" id="KW-0489">Methyltransferase</keyword>
<comment type="caution">
    <text evidence="2">The sequence shown here is derived from an EMBL/GenBank/DDBJ whole genome shotgun (WGS) entry which is preliminary data.</text>
</comment>
<sequence length="299" mass="33400">MSQAATQLDTSSPFGTYPAERLVRAAWRLADRHDLSRQVRRRIRSLVSRFFKGPYDLEADGLKFRIYPGENYDDRKILAKGRLPEREEHRLIAPHLGHGKVFVDIGANIGSYSIFAAGLGAEVLAIEANPQTADKLAFNVRANELHNVAVVNSAVGPREETLPLWQEPSNCGFATFVKDLTTGEWAGDWTPTFMKLRPLTAIAEEHGLARIDVLKVDVEGFEDRVVLPFLRHADIRLWPRVILLETNCRPYWSEDCLHELASRGYKVTGQTNDNMVFELGERAAGPTGPDATPGPNAEQ</sequence>
<dbReference type="SUPFAM" id="SSF53335">
    <property type="entry name" value="S-adenosyl-L-methionine-dependent methyltransferases"/>
    <property type="match status" value="1"/>
</dbReference>
<dbReference type="InterPro" id="IPR006342">
    <property type="entry name" value="FkbM_mtfrase"/>
</dbReference>
<evidence type="ECO:0000313" key="2">
    <source>
        <dbReference type="EMBL" id="MCX2724425.1"/>
    </source>
</evidence>
<keyword evidence="3" id="KW-1185">Reference proteome</keyword>
<proteinExistence type="predicted"/>
<dbReference type="GO" id="GO:0008168">
    <property type="term" value="F:methyltransferase activity"/>
    <property type="evidence" value="ECO:0007669"/>
    <property type="project" value="UniProtKB-KW"/>
</dbReference>
<dbReference type="Gene3D" id="3.40.50.150">
    <property type="entry name" value="Vaccinia Virus protein VP39"/>
    <property type="match status" value="1"/>
</dbReference>
<reference evidence="2 3" key="1">
    <citation type="journal article" date="2016" name="Int. J. Syst. Evol. Microbiol.">
        <title>Labrenzia salina sp. nov., isolated from the rhizosphere of the halophyte Arthrocnemum macrostachyum.</title>
        <authorList>
            <person name="Camacho M."/>
            <person name="Redondo-Gomez S."/>
            <person name="Rodriguez-Llorente I."/>
            <person name="Rohde M."/>
            <person name="Sproer C."/>
            <person name="Schumann P."/>
            <person name="Klenk H.P."/>
            <person name="Montero-Calasanz M.D.C."/>
        </authorList>
    </citation>
    <scope>NUCLEOTIDE SEQUENCE [LARGE SCALE GENOMIC DNA]</scope>
    <source>
        <strain evidence="2 3">DSM 29163</strain>
    </source>
</reference>
<dbReference type="NCBIfam" id="TIGR01444">
    <property type="entry name" value="fkbM_fam"/>
    <property type="match status" value="1"/>
</dbReference>
<feature type="domain" description="Methyltransferase FkbM" evidence="1">
    <location>
        <begin position="104"/>
        <end position="250"/>
    </location>
</feature>
<keyword evidence="2" id="KW-0808">Transferase</keyword>
<dbReference type="InterPro" id="IPR029063">
    <property type="entry name" value="SAM-dependent_MTases_sf"/>
</dbReference>
<dbReference type="PANTHER" id="PTHR34203">
    <property type="entry name" value="METHYLTRANSFERASE, FKBM FAMILY PROTEIN"/>
    <property type="match status" value="1"/>
</dbReference>
<evidence type="ECO:0000259" key="1">
    <source>
        <dbReference type="Pfam" id="PF05050"/>
    </source>
</evidence>
<dbReference type="Pfam" id="PF05050">
    <property type="entry name" value="Methyltransf_21"/>
    <property type="match status" value="1"/>
</dbReference>
<dbReference type="PANTHER" id="PTHR34203:SF15">
    <property type="entry name" value="SLL1173 PROTEIN"/>
    <property type="match status" value="1"/>
</dbReference>
<dbReference type="GO" id="GO:0032259">
    <property type="term" value="P:methylation"/>
    <property type="evidence" value="ECO:0007669"/>
    <property type="project" value="UniProtKB-KW"/>
</dbReference>
<organism evidence="2 3">
    <name type="scientific">Roseibium salinum</name>
    <dbReference type="NCBI Taxonomy" id="1604349"/>
    <lineage>
        <taxon>Bacteria</taxon>
        <taxon>Pseudomonadati</taxon>
        <taxon>Pseudomonadota</taxon>
        <taxon>Alphaproteobacteria</taxon>
        <taxon>Hyphomicrobiales</taxon>
        <taxon>Stappiaceae</taxon>
        <taxon>Roseibium</taxon>
    </lineage>
</organism>
<accession>A0ABT3R5A9</accession>
<gene>
    <name evidence="2" type="ORF">ON753_18950</name>
</gene>
<dbReference type="EMBL" id="JAPEVI010000003">
    <property type="protein sequence ID" value="MCX2724425.1"/>
    <property type="molecule type" value="Genomic_DNA"/>
</dbReference>
<name>A0ABT3R5A9_9HYPH</name>
<evidence type="ECO:0000313" key="3">
    <source>
        <dbReference type="Proteomes" id="UP001300261"/>
    </source>
</evidence>
<dbReference type="InterPro" id="IPR052514">
    <property type="entry name" value="SAM-dependent_MTase"/>
</dbReference>
<protein>
    <submittedName>
        <fullName evidence="2">FkbM family methyltransferase</fullName>
    </submittedName>
</protein>
<dbReference type="Proteomes" id="UP001300261">
    <property type="component" value="Unassembled WGS sequence"/>
</dbReference>
<dbReference type="RefSeq" id="WP_265964410.1">
    <property type="nucleotide sequence ID" value="NZ_JAPEVI010000003.1"/>
</dbReference>